<feature type="domain" description="VTT" evidence="12">
    <location>
        <begin position="125"/>
        <end position="237"/>
    </location>
</feature>
<evidence type="ECO:0000256" key="9">
    <source>
        <dbReference type="ARBA" id="ARBA00023136"/>
    </source>
</evidence>
<evidence type="ECO:0000256" key="8">
    <source>
        <dbReference type="ARBA" id="ARBA00023034"/>
    </source>
</evidence>
<comment type="subcellular location">
    <subcellularLocation>
        <location evidence="2">Golgi apparatus membrane</location>
        <topology evidence="2">Multi-pass membrane protein</topology>
    </subcellularLocation>
</comment>
<evidence type="ECO:0000256" key="10">
    <source>
        <dbReference type="SAM" id="MobiDB-lite"/>
    </source>
</evidence>
<comment type="similarity">
    <text evidence="3">Belongs to the TVP38/TMEM64 family.</text>
</comment>
<feature type="transmembrane region" description="Helical" evidence="11">
    <location>
        <begin position="134"/>
        <end position="157"/>
    </location>
</feature>
<keyword evidence="9 11" id="KW-0472">Membrane</keyword>
<dbReference type="InterPro" id="IPR032816">
    <property type="entry name" value="VTT_dom"/>
</dbReference>
<dbReference type="GO" id="GO:0000139">
    <property type="term" value="C:Golgi membrane"/>
    <property type="evidence" value="ECO:0007669"/>
    <property type="project" value="UniProtKB-SubCell"/>
</dbReference>
<evidence type="ECO:0000256" key="3">
    <source>
        <dbReference type="ARBA" id="ARBA00008640"/>
    </source>
</evidence>
<dbReference type="Pfam" id="PF09335">
    <property type="entry name" value="VTT_dom"/>
    <property type="match status" value="1"/>
</dbReference>
<comment type="function">
    <text evidence="1">Golgi membrane protein involved in vesicular trafficking and spindle migration.</text>
</comment>
<feature type="region of interest" description="Disordered" evidence="10">
    <location>
        <begin position="1"/>
        <end position="23"/>
    </location>
</feature>
<feature type="compositionally biased region" description="Polar residues" evidence="10">
    <location>
        <begin position="1"/>
        <end position="20"/>
    </location>
</feature>
<dbReference type="Proteomes" id="UP000812966">
    <property type="component" value="Unassembled WGS sequence"/>
</dbReference>
<keyword evidence="8" id="KW-0333">Golgi apparatus</keyword>
<dbReference type="EMBL" id="JABELV010000085">
    <property type="protein sequence ID" value="KAG7531685.1"/>
    <property type="molecule type" value="Genomic_DNA"/>
</dbReference>
<keyword evidence="14" id="KW-1185">Reference proteome</keyword>
<organism evidence="13 14">
    <name type="scientific">Filobasidium floriforme</name>
    <dbReference type="NCBI Taxonomy" id="5210"/>
    <lineage>
        <taxon>Eukaryota</taxon>
        <taxon>Fungi</taxon>
        <taxon>Dikarya</taxon>
        <taxon>Basidiomycota</taxon>
        <taxon>Agaricomycotina</taxon>
        <taxon>Tremellomycetes</taxon>
        <taxon>Filobasidiales</taxon>
        <taxon>Filobasidiaceae</taxon>
        <taxon>Filobasidium</taxon>
    </lineage>
</organism>
<accession>A0A8K0JKP8</accession>
<keyword evidence="6 11" id="KW-0812">Transmembrane</keyword>
<feature type="transmembrane region" description="Helical" evidence="11">
    <location>
        <begin position="60"/>
        <end position="80"/>
    </location>
</feature>
<evidence type="ECO:0000259" key="12">
    <source>
        <dbReference type="Pfam" id="PF09335"/>
    </source>
</evidence>
<evidence type="ECO:0000256" key="2">
    <source>
        <dbReference type="ARBA" id="ARBA00004653"/>
    </source>
</evidence>
<reference evidence="13" key="1">
    <citation type="submission" date="2020-04" db="EMBL/GenBank/DDBJ databases">
        <title>Analysis of mating type loci in Filobasidium floriforme.</title>
        <authorList>
            <person name="Nowrousian M."/>
        </authorList>
    </citation>
    <scope>NUCLEOTIDE SEQUENCE</scope>
    <source>
        <strain evidence="13">CBS 6242</strain>
    </source>
</reference>
<evidence type="ECO:0000256" key="4">
    <source>
        <dbReference type="ARBA" id="ARBA00013533"/>
    </source>
</evidence>
<dbReference type="InterPro" id="IPR051076">
    <property type="entry name" value="Golgi_membrane_TVP38/TMEM64"/>
</dbReference>
<evidence type="ECO:0000256" key="7">
    <source>
        <dbReference type="ARBA" id="ARBA00022989"/>
    </source>
</evidence>
<feature type="transmembrane region" description="Helical" evidence="11">
    <location>
        <begin position="100"/>
        <end position="122"/>
    </location>
</feature>
<dbReference type="AlphaFoldDB" id="A0A8K0JKP8"/>
<dbReference type="PANTHER" id="PTHR47549:SF1">
    <property type="entry name" value="GOLGI APPARATUS MEMBRANE PROTEIN TVP38"/>
    <property type="match status" value="1"/>
</dbReference>
<name>A0A8K0JKP8_9TREE</name>
<evidence type="ECO:0000256" key="6">
    <source>
        <dbReference type="ARBA" id="ARBA00022692"/>
    </source>
</evidence>
<keyword evidence="7 11" id="KW-1133">Transmembrane helix</keyword>
<protein>
    <recommendedName>
        <fullName evidence="4">Golgi apparatus membrane protein TVP38</fullName>
    </recommendedName>
    <alternativeName>
        <fullName evidence="5">Golgi apparatus membrane protein tvp38</fullName>
    </alternativeName>
</protein>
<dbReference type="PANTHER" id="PTHR47549">
    <property type="entry name" value="GOLGI APPARATUS MEMBRANE PROTEIN TVP38-RELATED"/>
    <property type="match status" value="1"/>
</dbReference>
<gene>
    <name evidence="13" type="ORF">FFLO_04195</name>
</gene>
<sequence length="353" mass="38930">MSRTHSFQQIPTNPDANTLSGRRRSRRDWGGILNVVLNPVLNAMETVWKRYQRTSRRQKASRRTFVAVNLAILLAIYIVTPTRILQSLQNLSGWLRDQGSFGAFLLFMATVLSSHPPLFGFASSLTLIGFTFGMWPGALIAIAGSMCGSGLAFWSVRTFFLQWMKRFGAGKSDKWEAFAHVIKAKGTILVIMIRWCPLPWALSNGMFASIETVSFPSFMLANLLLQPRLMIPIFIGSRLESLTESGPADPVGRWINLGAIVLGVSISAGTGWFIYRATLQQMEQLRASGDLTDREADDAEDILERNALLADFSGSDSDADELRLGGVLENGHGHGPNVGRSSVRSGHIRQESV</sequence>
<proteinExistence type="inferred from homology"/>
<feature type="region of interest" description="Disordered" evidence="10">
    <location>
        <begin position="325"/>
        <end position="353"/>
    </location>
</feature>
<evidence type="ECO:0000313" key="13">
    <source>
        <dbReference type="EMBL" id="KAG7531685.1"/>
    </source>
</evidence>
<dbReference type="GO" id="GO:0016192">
    <property type="term" value="P:vesicle-mediated transport"/>
    <property type="evidence" value="ECO:0007669"/>
    <property type="project" value="TreeGrafter"/>
</dbReference>
<evidence type="ECO:0000256" key="5">
    <source>
        <dbReference type="ARBA" id="ARBA00020673"/>
    </source>
</evidence>
<evidence type="ECO:0000256" key="11">
    <source>
        <dbReference type="SAM" id="Phobius"/>
    </source>
</evidence>
<dbReference type="GO" id="GO:0000022">
    <property type="term" value="P:mitotic spindle elongation"/>
    <property type="evidence" value="ECO:0007669"/>
    <property type="project" value="TreeGrafter"/>
</dbReference>
<evidence type="ECO:0000313" key="14">
    <source>
        <dbReference type="Proteomes" id="UP000812966"/>
    </source>
</evidence>
<evidence type="ECO:0000256" key="1">
    <source>
        <dbReference type="ARBA" id="ARBA00002978"/>
    </source>
</evidence>
<feature type="transmembrane region" description="Helical" evidence="11">
    <location>
        <begin position="255"/>
        <end position="275"/>
    </location>
</feature>
<comment type="caution">
    <text evidence="13">The sequence shown here is derived from an EMBL/GenBank/DDBJ whole genome shotgun (WGS) entry which is preliminary data.</text>
</comment>